<keyword evidence="8" id="KW-1185">Reference proteome</keyword>
<dbReference type="Pfam" id="PF07291">
    <property type="entry name" value="MauE"/>
    <property type="match status" value="1"/>
</dbReference>
<keyword evidence="2 5" id="KW-0812">Transmembrane</keyword>
<dbReference type="Proteomes" id="UP000642284">
    <property type="component" value="Unassembled WGS sequence"/>
</dbReference>
<gene>
    <name evidence="7" type="ORF">H9Y04_07430</name>
</gene>
<evidence type="ECO:0000256" key="4">
    <source>
        <dbReference type="ARBA" id="ARBA00023136"/>
    </source>
</evidence>
<evidence type="ECO:0000313" key="7">
    <source>
        <dbReference type="EMBL" id="MBC9712401.1"/>
    </source>
</evidence>
<evidence type="ECO:0000256" key="1">
    <source>
        <dbReference type="ARBA" id="ARBA00004141"/>
    </source>
</evidence>
<keyword evidence="3 5" id="KW-1133">Transmembrane helix</keyword>
<comment type="subcellular location">
    <subcellularLocation>
        <location evidence="1">Membrane</location>
        <topology evidence="1">Multi-pass membrane protein</topology>
    </subcellularLocation>
</comment>
<feature type="transmembrane region" description="Helical" evidence="5">
    <location>
        <begin position="145"/>
        <end position="166"/>
    </location>
</feature>
<organism evidence="7 8">
    <name type="scientific">Streptomyces polyasparticus</name>
    <dbReference type="NCBI Taxonomy" id="2767826"/>
    <lineage>
        <taxon>Bacteria</taxon>
        <taxon>Bacillati</taxon>
        <taxon>Actinomycetota</taxon>
        <taxon>Actinomycetes</taxon>
        <taxon>Kitasatosporales</taxon>
        <taxon>Streptomycetaceae</taxon>
        <taxon>Streptomyces</taxon>
    </lineage>
</organism>
<evidence type="ECO:0000313" key="8">
    <source>
        <dbReference type="Proteomes" id="UP000642284"/>
    </source>
</evidence>
<proteinExistence type="predicted"/>
<dbReference type="RefSeq" id="WP_187812855.1">
    <property type="nucleotide sequence ID" value="NZ_JACTVJ010000004.1"/>
</dbReference>
<feature type="transmembrane region" description="Helical" evidence="5">
    <location>
        <begin position="6"/>
        <end position="26"/>
    </location>
</feature>
<sequence>MDITDPLAFAGTAGRVLLGCVFLASAGGKLRGRKALTAYLDGVAALRLVPPAFARAAGAGALAAECAVVVLLAWSPTIRAGLALALGLLAVLTFAVARTVRRGIDASCRCFGGAAVPFRRRHVVRNAALLLVAGVALPRPDALSAAGPALLAIATGVAVAAAVVTLDDLVELFAPADERTAPTPNAGS</sequence>
<keyword evidence="4 5" id="KW-0472">Membrane</keyword>
<evidence type="ECO:0000256" key="3">
    <source>
        <dbReference type="ARBA" id="ARBA00022989"/>
    </source>
</evidence>
<feature type="transmembrane region" description="Helical" evidence="5">
    <location>
        <begin position="52"/>
        <end position="74"/>
    </location>
</feature>
<protein>
    <recommendedName>
        <fullName evidence="6">Methylamine utilisation protein MauE domain-containing protein</fullName>
    </recommendedName>
</protein>
<comment type="caution">
    <text evidence="7">The sequence shown here is derived from an EMBL/GenBank/DDBJ whole genome shotgun (WGS) entry which is preliminary data.</text>
</comment>
<dbReference type="InterPro" id="IPR009908">
    <property type="entry name" value="Methylamine_util_MauE"/>
</dbReference>
<feature type="transmembrane region" description="Helical" evidence="5">
    <location>
        <begin position="80"/>
        <end position="101"/>
    </location>
</feature>
<evidence type="ECO:0000256" key="5">
    <source>
        <dbReference type="SAM" id="Phobius"/>
    </source>
</evidence>
<feature type="domain" description="Methylamine utilisation protein MauE" evidence="6">
    <location>
        <begin position="10"/>
        <end position="137"/>
    </location>
</feature>
<reference evidence="7 8" key="1">
    <citation type="submission" date="2020-08" db="EMBL/GenBank/DDBJ databases">
        <title>Genemic of Streptomyces polyaspartic.</title>
        <authorList>
            <person name="Liu W."/>
        </authorList>
    </citation>
    <scope>NUCLEOTIDE SEQUENCE [LARGE SCALE GENOMIC DNA]</scope>
    <source>
        <strain evidence="7 8">TRM66268-LWL</strain>
    </source>
</reference>
<evidence type="ECO:0000259" key="6">
    <source>
        <dbReference type="Pfam" id="PF07291"/>
    </source>
</evidence>
<name>A0ABR7SAA1_9ACTN</name>
<dbReference type="EMBL" id="JACTVJ010000004">
    <property type="protein sequence ID" value="MBC9712401.1"/>
    <property type="molecule type" value="Genomic_DNA"/>
</dbReference>
<evidence type="ECO:0000256" key="2">
    <source>
        <dbReference type="ARBA" id="ARBA00022692"/>
    </source>
</evidence>
<accession>A0ABR7SAA1</accession>